<reference evidence="1 2" key="1">
    <citation type="journal article" date="2007" name="Nature">
        <title>Evolution of genes and genomes on the Drosophila phylogeny.</title>
        <authorList>
            <consortium name="Drosophila 12 Genomes Consortium"/>
            <person name="Clark A.G."/>
            <person name="Eisen M.B."/>
            <person name="Smith D.R."/>
            <person name="Bergman C.M."/>
            <person name="Oliver B."/>
            <person name="Markow T.A."/>
            <person name="Kaufman T.C."/>
            <person name="Kellis M."/>
            <person name="Gelbart W."/>
            <person name="Iyer V.N."/>
            <person name="Pollard D.A."/>
            <person name="Sackton T.B."/>
            <person name="Larracuente A.M."/>
            <person name="Singh N.D."/>
            <person name="Abad J.P."/>
            <person name="Abt D.N."/>
            <person name="Adryan B."/>
            <person name="Aguade M."/>
            <person name="Akashi H."/>
            <person name="Anderson W.W."/>
            <person name="Aquadro C.F."/>
            <person name="Ardell D.H."/>
            <person name="Arguello R."/>
            <person name="Artieri C.G."/>
            <person name="Barbash D.A."/>
            <person name="Barker D."/>
            <person name="Barsanti P."/>
            <person name="Batterham P."/>
            <person name="Batzoglou S."/>
            <person name="Begun D."/>
            <person name="Bhutkar A."/>
            <person name="Blanco E."/>
            <person name="Bosak S.A."/>
            <person name="Bradley R.K."/>
            <person name="Brand A.D."/>
            <person name="Brent M.R."/>
            <person name="Brooks A.N."/>
            <person name="Brown R.H."/>
            <person name="Butlin R.K."/>
            <person name="Caggese C."/>
            <person name="Calvi B.R."/>
            <person name="Bernardo de Carvalho A."/>
            <person name="Caspi A."/>
            <person name="Castrezana S."/>
            <person name="Celniker S.E."/>
            <person name="Chang J.L."/>
            <person name="Chapple C."/>
            <person name="Chatterji S."/>
            <person name="Chinwalla A."/>
            <person name="Civetta A."/>
            <person name="Clifton S.W."/>
            <person name="Comeron J.M."/>
            <person name="Costello J.C."/>
            <person name="Coyne J.A."/>
            <person name="Daub J."/>
            <person name="David R.G."/>
            <person name="Delcher A.L."/>
            <person name="Delehaunty K."/>
            <person name="Do C.B."/>
            <person name="Ebling H."/>
            <person name="Edwards K."/>
            <person name="Eickbush T."/>
            <person name="Evans J.D."/>
            <person name="Filipski A."/>
            <person name="Findeiss S."/>
            <person name="Freyhult E."/>
            <person name="Fulton L."/>
            <person name="Fulton R."/>
            <person name="Garcia A.C."/>
            <person name="Gardiner A."/>
            <person name="Garfield D.A."/>
            <person name="Garvin B.E."/>
            <person name="Gibson G."/>
            <person name="Gilbert D."/>
            <person name="Gnerre S."/>
            <person name="Godfrey J."/>
            <person name="Good R."/>
            <person name="Gotea V."/>
            <person name="Gravely B."/>
            <person name="Greenberg A.J."/>
            <person name="Griffiths-Jones S."/>
            <person name="Gross S."/>
            <person name="Guigo R."/>
            <person name="Gustafson E.A."/>
            <person name="Haerty W."/>
            <person name="Hahn M.W."/>
            <person name="Halligan D.L."/>
            <person name="Halpern A.L."/>
            <person name="Halter G.M."/>
            <person name="Han M.V."/>
            <person name="Heger A."/>
            <person name="Hillier L."/>
            <person name="Hinrichs A.S."/>
            <person name="Holmes I."/>
            <person name="Hoskins R.A."/>
            <person name="Hubisz M.J."/>
            <person name="Hultmark D."/>
            <person name="Huntley M.A."/>
            <person name="Jaffe D.B."/>
            <person name="Jagadeeshan S."/>
            <person name="Jeck W.R."/>
            <person name="Johnson J."/>
            <person name="Jones C.D."/>
            <person name="Jordan W.C."/>
            <person name="Karpen G.H."/>
            <person name="Kataoka E."/>
            <person name="Keightley P.D."/>
            <person name="Kheradpour P."/>
            <person name="Kirkness E.F."/>
            <person name="Koerich L.B."/>
            <person name="Kristiansen K."/>
            <person name="Kudrna D."/>
            <person name="Kulathinal R.J."/>
            <person name="Kumar S."/>
            <person name="Kwok R."/>
            <person name="Lander E."/>
            <person name="Langley C.H."/>
            <person name="Lapoint R."/>
            <person name="Lazzaro B.P."/>
            <person name="Lee S.J."/>
            <person name="Levesque L."/>
            <person name="Li R."/>
            <person name="Lin C.F."/>
            <person name="Lin M.F."/>
            <person name="Lindblad-Toh K."/>
            <person name="Llopart A."/>
            <person name="Long M."/>
            <person name="Low L."/>
            <person name="Lozovsky E."/>
            <person name="Lu J."/>
            <person name="Luo M."/>
            <person name="Machado C.A."/>
            <person name="Makalowski W."/>
            <person name="Marzo M."/>
            <person name="Matsuda M."/>
            <person name="Matzkin L."/>
            <person name="McAllister B."/>
            <person name="McBride C.S."/>
            <person name="McKernan B."/>
            <person name="McKernan K."/>
            <person name="Mendez-Lago M."/>
            <person name="Minx P."/>
            <person name="Mollenhauer M.U."/>
            <person name="Montooth K."/>
            <person name="Mount S.M."/>
            <person name="Mu X."/>
            <person name="Myers E."/>
            <person name="Negre B."/>
            <person name="Newfeld S."/>
            <person name="Nielsen R."/>
            <person name="Noor M.A."/>
            <person name="O'Grady P."/>
            <person name="Pachter L."/>
            <person name="Papaceit M."/>
            <person name="Parisi M.J."/>
            <person name="Parisi M."/>
            <person name="Parts L."/>
            <person name="Pedersen J.S."/>
            <person name="Pesole G."/>
            <person name="Phillippy A.M."/>
            <person name="Ponting C.P."/>
            <person name="Pop M."/>
            <person name="Porcelli D."/>
            <person name="Powell J.R."/>
            <person name="Prohaska S."/>
            <person name="Pruitt K."/>
            <person name="Puig M."/>
            <person name="Quesneville H."/>
            <person name="Ram K.R."/>
            <person name="Rand D."/>
            <person name="Rasmussen M.D."/>
            <person name="Reed L.K."/>
            <person name="Reenan R."/>
            <person name="Reily A."/>
            <person name="Remington K.A."/>
            <person name="Rieger T.T."/>
            <person name="Ritchie M.G."/>
            <person name="Robin C."/>
            <person name="Rogers Y.H."/>
            <person name="Rohde C."/>
            <person name="Rozas J."/>
            <person name="Rubenfield M.J."/>
            <person name="Ruiz A."/>
            <person name="Russo S."/>
            <person name="Salzberg S.L."/>
            <person name="Sanchez-Gracia A."/>
            <person name="Saranga D.J."/>
            <person name="Sato H."/>
            <person name="Schaeffer S.W."/>
            <person name="Schatz M.C."/>
            <person name="Schlenke T."/>
            <person name="Schwartz R."/>
            <person name="Segarra C."/>
            <person name="Singh R.S."/>
            <person name="Sirot L."/>
            <person name="Sirota M."/>
            <person name="Sisneros N.B."/>
            <person name="Smith C.D."/>
            <person name="Smith T.F."/>
            <person name="Spieth J."/>
            <person name="Stage D.E."/>
            <person name="Stark A."/>
            <person name="Stephan W."/>
            <person name="Strausberg R.L."/>
            <person name="Strempel S."/>
            <person name="Sturgill D."/>
            <person name="Sutton G."/>
            <person name="Sutton G.G."/>
            <person name="Tao W."/>
            <person name="Teichmann S."/>
            <person name="Tobari Y.N."/>
            <person name="Tomimura Y."/>
            <person name="Tsolas J.M."/>
            <person name="Valente V.L."/>
            <person name="Venter E."/>
            <person name="Venter J.C."/>
            <person name="Vicario S."/>
            <person name="Vieira F.G."/>
            <person name="Vilella A.J."/>
            <person name="Villasante A."/>
            <person name="Walenz B."/>
            <person name="Wang J."/>
            <person name="Wasserman M."/>
            <person name="Watts T."/>
            <person name="Wilson D."/>
            <person name="Wilson R.K."/>
            <person name="Wing R.A."/>
            <person name="Wolfner M.F."/>
            <person name="Wong A."/>
            <person name="Wong G.K."/>
            <person name="Wu C.I."/>
            <person name="Wu G."/>
            <person name="Yamamoto D."/>
            <person name="Yang H.P."/>
            <person name="Yang S.P."/>
            <person name="Yorke J.A."/>
            <person name="Yoshida K."/>
            <person name="Zdobnov E."/>
            <person name="Zhang P."/>
            <person name="Zhang Y."/>
            <person name="Zimin A.V."/>
            <person name="Baldwin J."/>
            <person name="Abdouelleil A."/>
            <person name="Abdulkadir J."/>
            <person name="Abebe A."/>
            <person name="Abera B."/>
            <person name="Abreu J."/>
            <person name="Acer S.C."/>
            <person name="Aftuck L."/>
            <person name="Alexander A."/>
            <person name="An P."/>
            <person name="Anderson E."/>
            <person name="Anderson S."/>
            <person name="Arachi H."/>
            <person name="Azer M."/>
            <person name="Bachantsang P."/>
            <person name="Barry A."/>
            <person name="Bayul T."/>
            <person name="Berlin A."/>
            <person name="Bessette D."/>
            <person name="Bloom T."/>
            <person name="Blye J."/>
            <person name="Boguslavskiy L."/>
            <person name="Bonnet C."/>
            <person name="Boukhgalter B."/>
            <person name="Bourzgui I."/>
            <person name="Brown A."/>
            <person name="Cahill P."/>
            <person name="Channer S."/>
            <person name="Cheshatsang Y."/>
            <person name="Chuda L."/>
            <person name="Citroen M."/>
            <person name="Collymore A."/>
            <person name="Cooke P."/>
            <person name="Costello M."/>
            <person name="D'Aco K."/>
            <person name="Daza R."/>
            <person name="De Haan G."/>
            <person name="DeGray S."/>
            <person name="DeMaso C."/>
            <person name="Dhargay N."/>
            <person name="Dooley K."/>
            <person name="Dooley E."/>
            <person name="Doricent M."/>
            <person name="Dorje P."/>
            <person name="Dorjee K."/>
            <person name="Dupes A."/>
            <person name="Elong R."/>
            <person name="Falk J."/>
            <person name="Farina A."/>
            <person name="Faro S."/>
            <person name="Ferguson D."/>
            <person name="Fisher S."/>
            <person name="Foley C.D."/>
            <person name="Franke A."/>
            <person name="Friedrich D."/>
            <person name="Gadbois L."/>
            <person name="Gearin G."/>
            <person name="Gearin C.R."/>
            <person name="Giannoukos G."/>
            <person name="Goode T."/>
            <person name="Graham J."/>
            <person name="Grandbois E."/>
            <person name="Grewal S."/>
            <person name="Gyaltsen K."/>
            <person name="Hafez N."/>
            <person name="Hagos B."/>
            <person name="Hall J."/>
            <person name="Henson C."/>
            <person name="Hollinger A."/>
            <person name="Honan T."/>
            <person name="Huard M.D."/>
            <person name="Hughes L."/>
            <person name="Hurhula B."/>
            <person name="Husby M.E."/>
            <person name="Kamat A."/>
            <person name="Kanga B."/>
            <person name="Kashin S."/>
            <person name="Khazanovich D."/>
            <person name="Kisner P."/>
            <person name="Lance K."/>
            <person name="Lara M."/>
            <person name="Lee W."/>
            <person name="Lennon N."/>
            <person name="Letendre F."/>
            <person name="LeVine R."/>
            <person name="Lipovsky A."/>
            <person name="Liu X."/>
            <person name="Liu J."/>
            <person name="Liu S."/>
            <person name="Lokyitsang T."/>
            <person name="Lokyitsang Y."/>
            <person name="Lubonja R."/>
            <person name="Lui A."/>
            <person name="MacDonald P."/>
            <person name="Magnisalis V."/>
            <person name="Maru K."/>
            <person name="Matthews C."/>
            <person name="McCusker W."/>
            <person name="McDonough S."/>
            <person name="Mehta T."/>
            <person name="Meldrim J."/>
            <person name="Meneus L."/>
            <person name="Mihai O."/>
            <person name="Mihalev A."/>
            <person name="Mihova T."/>
            <person name="Mittelman R."/>
            <person name="Mlenga V."/>
            <person name="Montmayeur A."/>
            <person name="Mulrain L."/>
            <person name="Navidi A."/>
            <person name="Naylor J."/>
            <person name="Negash T."/>
            <person name="Nguyen T."/>
            <person name="Nguyen N."/>
            <person name="Nicol R."/>
            <person name="Norbu C."/>
            <person name="Norbu N."/>
            <person name="Novod N."/>
            <person name="O'Neill B."/>
            <person name="Osman S."/>
            <person name="Markiewicz E."/>
            <person name="Oyono O.L."/>
            <person name="Patti C."/>
            <person name="Phunkhang P."/>
            <person name="Pierre F."/>
            <person name="Priest M."/>
            <person name="Raghuraman S."/>
            <person name="Rege F."/>
            <person name="Reyes R."/>
            <person name="Rise C."/>
            <person name="Rogov P."/>
            <person name="Ross K."/>
            <person name="Ryan E."/>
            <person name="Settipalli S."/>
            <person name="Shea T."/>
            <person name="Sherpa N."/>
            <person name="Shi L."/>
            <person name="Shih D."/>
            <person name="Sparrow T."/>
            <person name="Spaulding J."/>
            <person name="Stalker J."/>
            <person name="Stange-Thomann N."/>
            <person name="Stavropoulos S."/>
            <person name="Stone C."/>
            <person name="Strader C."/>
            <person name="Tesfaye S."/>
            <person name="Thomson T."/>
            <person name="Thoulutsang Y."/>
            <person name="Thoulutsang D."/>
            <person name="Topham K."/>
            <person name="Topping I."/>
            <person name="Tsamla T."/>
            <person name="Vassiliev H."/>
            <person name="Vo A."/>
            <person name="Wangchuk T."/>
            <person name="Wangdi T."/>
            <person name="Weiand M."/>
            <person name="Wilkinson J."/>
            <person name="Wilson A."/>
            <person name="Yadav S."/>
            <person name="Young G."/>
            <person name="Yu Q."/>
            <person name="Zembek L."/>
            <person name="Zhong D."/>
            <person name="Zimmer A."/>
            <person name="Zwirko Z."/>
            <person name="Jaffe D.B."/>
            <person name="Alvarez P."/>
            <person name="Brockman W."/>
            <person name="Butler J."/>
            <person name="Chin C."/>
            <person name="Gnerre S."/>
            <person name="Grabherr M."/>
            <person name="Kleber M."/>
            <person name="Mauceli E."/>
            <person name="MacCallum I."/>
        </authorList>
    </citation>
    <scope>NUCLEOTIDE SEQUENCE [LARGE SCALE GENOMIC DNA]</scope>
    <source>
        <strain evidence="2">Tai18E2 / Tucson 14021-0261.01</strain>
    </source>
</reference>
<gene>
    <name evidence="1" type="primary">Dyak\GE28946</name>
    <name evidence="1" type="synonym">GE28946</name>
    <name evidence="1" type="ORF">Dyak_GE28946</name>
</gene>
<keyword evidence="2" id="KW-1185">Reference proteome</keyword>
<sequence length="158" mass="17538">MAGYNVRICQRVRDECRNTAKFPRSGQNVIDFNMNCRVEGTLMGKLELMGRYRNKGRDENKQKCSFAQADRHFAATAIEGNSHQSALPRNVNGHPTYRAVQSIHLAHEAVVPKPIIVVIILGNPVFPPTRVGTFRFMSLMRSLRFPLDGIGGKVGGSG</sequence>
<dbReference type="Proteomes" id="UP000002282">
    <property type="component" value="Chromosome 3L"/>
</dbReference>
<evidence type="ECO:0000313" key="2">
    <source>
        <dbReference type="Proteomes" id="UP000002282"/>
    </source>
</evidence>
<name>A0A0R1DWV3_DROYA</name>
<evidence type="ECO:0000313" key="1">
    <source>
        <dbReference type="EMBL" id="KRK01592.1"/>
    </source>
</evidence>
<protein>
    <submittedName>
        <fullName evidence="1">Uncharacterized protein</fullName>
    </submittedName>
</protein>
<dbReference type="EMBL" id="CM000159">
    <property type="protein sequence ID" value="KRK01592.1"/>
    <property type="molecule type" value="Genomic_DNA"/>
</dbReference>
<reference evidence="1 2" key="2">
    <citation type="journal article" date="2007" name="PLoS Biol.">
        <title>Principles of genome evolution in the Drosophila melanogaster species group.</title>
        <authorList>
            <person name="Ranz J.M."/>
            <person name="Maurin D."/>
            <person name="Chan Y.S."/>
            <person name="von Grotthuss M."/>
            <person name="Hillier L.W."/>
            <person name="Roote J."/>
            <person name="Ashburner M."/>
            <person name="Bergman C.M."/>
        </authorList>
    </citation>
    <scope>NUCLEOTIDE SEQUENCE [LARGE SCALE GENOMIC DNA]</scope>
    <source>
        <strain evidence="2">Tai18E2 / Tucson 14021-0261.01</strain>
    </source>
</reference>
<proteinExistence type="predicted"/>
<dbReference type="AlphaFoldDB" id="A0A0R1DWV3"/>
<dbReference type="KEGG" id="dya:Dyak_GE28946"/>
<accession>A0A0R1DWV3</accession>
<organism evidence="1 2">
    <name type="scientific">Drosophila yakuba</name>
    <name type="common">Fruit fly</name>
    <dbReference type="NCBI Taxonomy" id="7245"/>
    <lineage>
        <taxon>Eukaryota</taxon>
        <taxon>Metazoa</taxon>
        <taxon>Ecdysozoa</taxon>
        <taxon>Arthropoda</taxon>
        <taxon>Hexapoda</taxon>
        <taxon>Insecta</taxon>
        <taxon>Pterygota</taxon>
        <taxon>Neoptera</taxon>
        <taxon>Endopterygota</taxon>
        <taxon>Diptera</taxon>
        <taxon>Brachycera</taxon>
        <taxon>Muscomorpha</taxon>
        <taxon>Ephydroidea</taxon>
        <taxon>Drosophilidae</taxon>
        <taxon>Drosophila</taxon>
        <taxon>Sophophora</taxon>
    </lineage>
</organism>